<name>A0A9P6E6Q3_9AGAR</name>
<keyword evidence="2" id="KW-1185">Reference proteome</keyword>
<dbReference type="EMBL" id="MU157915">
    <property type="protein sequence ID" value="KAF9523551.1"/>
    <property type="molecule type" value="Genomic_DNA"/>
</dbReference>
<organism evidence="1 2">
    <name type="scientific">Crepidotus variabilis</name>
    <dbReference type="NCBI Taxonomy" id="179855"/>
    <lineage>
        <taxon>Eukaryota</taxon>
        <taxon>Fungi</taxon>
        <taxon>Dikarya</taxon>
        <taxon>Basidiomycota</taxon>
        <taxon>Agaricomycotina</taxon>
        <taxon>Agaricomycetes</taxon>
        <taxon>Agaricomycetidae</taxon>
        <taxon>Agaricales</taxon>
        <taxon>Agaricineae</taxon>
        <taxon>Crepidotaceae</taxon>
        <taxon>Crepidotus</taxon>
    </lineage>
</organism>
<proteinExistence type="predicted"/>
<protein>
    <submittedName>
        <fullName evidence="1">Uncharacterized protein</fullName>
    </submittedName>
</protein>
<evidence type="ECO:0000313" key="1">
    <source>
        <dbReference type="EMBL" id="KAF9523551.1"/>
    </source>
</evidence>
<reference evidence="1" key="1">
    <citation type="submission" date="2020-11" db="EMBL/GenBank/DDBJ databases">
        <authorList>
            <consortium name="DOE Joint Genome Institute"/>
            <person name="Ahrendt S."/>
            <person name="Riley R."/>
            <person name="Andreopoulos W."/>
            <person name="Labutti K."/>
            <person name="Pangilinan J."/>
            <person name="Ruiz-Duenas F.J."/>
            <person name="Barrasa J.M."/>
            <person name="Sanchez-Garcia M."/>
            <person name="Camarero S."/>
            <person name="Miyauchi S."/>
            <person name="Serrano A."/>
            <person name="Linde D."/>
            <person name="Babiker R."/>
            <person name="Drula E."/>
            <person name="Ayuso-Fernandez I."/>
            <person name="Pacheco R."/>
            <person name="Padilla G."/>
            <person name="Ferreira P."/>
            <person name="Barriuso J."/>
            <person name="Kellner H."/>
            <person name="Castanera R."/>
            <person name="Alfaro M."/>
            <person name="Ramirez L."/>
            <person name="Pisabarro A.G."/>
            <person name="Kuo A."/>
            <person name="Tritt A."/>
            <person name="Lipzen A."/>
            <person name="He G."/>
            <person name="Yan M."/>
            <person name="Ng V."/>
            <person name="Cullen D."/>
            <person name="Martin F."/>
            <person name="Rosso M.-N."/>
            <person name="Henrissat B."/>
            <person name="Hibbett D."/>
            <person name="Martinez A.T."/>
            <person name="Grigoriev I.V."/>
        </authorList>
    </citation>
    <scope>NUCLEOTIDE SEQUENCE</scope>
    <source>
        <strain evidence="1">CBS 506.95</strain>
    </source>
</reference>
<gene>
    <name evidence="1" type="ORF">CPB83DRAFT_862698</name>
</gene>
<comment type="caution">
    <text evidence="1">The sequence shown here is derived from an EMBL/GenBank/DDBJ whole genome shotgun (WGS) entry which is preliminary data.</text>
</comment>
<evidence type="ECO:0000313" key="2">
    <source>
        <dbReference type="Proteomes" id="UP000807306"/>
    </source>
</evidence>
<sequence>MSWFLTAHSSFGNQFIVRLYLFIYFSFLTQQTWHIGRGIPVIVDSKCFPSSLLIFSSP</sequence>
<dbReference type="AlphaFoldDB" id="A0A9P6E6Q3"/>
<accession>A0A9P6E6Q3</accession>
<dbReference type="Proteomes" id="UP000807306">
    <property type="component" value="Unassembled WGS sequence"/>
</dbReference>